<dbReference type="InterPro" id="IPR037026">
    <property type="entry name" value="Vgr_OB-fold_dom_sf"/>
</dbReference>
<name>H6NDT1_9BACL</name>
<organism evidence="2 3">
    <name type="scientific">Paenibacillus mucilaginosus 3016</name>
    <dbReference type="NCBI Taxonomy" id="1116391"/>
    <lineage>
        <taxon>Bacteria</taxon>
        <taxon>Bacillati</taxon>
        <taxon>Bacillota</taxon>
        <taxon>Bacilli</taxon>
        <taxon>Bacillales</taxon>
        <taxon>Paenibacillaceae</taxon>
        <taxon>Paenibacillus</taxon>
    </lineage>
</organism>
<dbReference type="Proteomes" id="UP000007523">
    <property type="component" value="Chromosome"/>
</dbReference>
<evidence type="ECO:0000313" key="2">
    <source>
        <dbReference type="EMBL" id="AFC32130.1"/>
    </source>
</evidence>
<reference evidence="2 3" key="1">
    <citation type="journal article" date="2012" name="J. Bacteriol.">
        <title>Complete Genome Sequence of Paenibacillus mucilaginosus 3016, a Bacterium Functional as Microbial Fertilizer.</title>
        <authorList>
            <person name="Ma M."/>
            <person name="Wang Z."/>
            <person name="Li L."/>
            <person name="Jiang X."/>
            <person name="Guan D."/>
            <person name="Cao F."/>
            <person name="Chen H."/>
            <person name="Wang X."/>
            <person name="Shen D."/>
            <person name="Du B."/>
            <person name="Li J."/>
        </authorList>
    </citation>
    <scope>NUCLEOTIDE SEQUENCE [LARGE SCALE GENOMIC DNA]</scope>
    <source>
        <strain evidence="2 3">3016</strain>
    </source>
</reference>
<dbReference type="InterPro" id="IPR041599">
    <property type="entry name" value="Gp138_N"/>
</dbReference>
<evidence type="ECO:0000259" key="1">
    <source>
        <dbReference type="Pfam" id="PF18352"/>
    </source>
</evidence>
<dbReference type="Pfam" id="PF18352">
    <property type="entry name" value="Gp138_N"/>
    <property type="match status" value="1"/>
</dbReference>
<dbReference type="Gene3D" id="2.40.50.230">
    <property type="entry name" value="Gp5 N-terminal domain"/>
    <property type="match status" value="1"/>
</dbReference>
<dbReference type="STRING" id="1116391.PM3016_5430"/>
<proteinExistence type="predicted"/>
<feature type="domain" description="Phage protein Gp138 N-terminal" evidence="1">
    <location>
        <begin position="25"/>
        <end position="122"/>
    </location>
</feature>
<dbReference type="HOGENOM" id="CLU_1977113_0_0_9"/>
<keyword evidence="3" id="KW-1185">Reference proteome</keyword>
<dbReference type="RefSeq" id="WP_014371566.1">
    <property type="nucleotide sequence ID" value="NC_016935.1"/>
</dbReference>
<accession>H6NDT1</accession>
<sequence length="127" mass="13981">MGDFENMLRSMIDRAVLNLHTAQLCRVLSFDSGSLTCDLQPLFQQVRIDGTAFTLPPITNAPCLRQRYRVEGGEVREYSPHYQAGDIVLTVVAERAIDHVLAGQPADPKINRTHHLSDAIVIGVIGG</sequence>
<gene>
    <name evidence="2" type="ORF">PM3016_5430</name>
</gene>
<dbReference type="KEGG" id="pmq:PM3016_5430"/>
<evidence type="ECO:0000313" key="3">
    <source>
        <dbReference type="Proteomes" id="UP000007523"/>
    </source>
</evidence>
<dbReference type="AlphaFoldDB" id="H6NDT1"/>
<dbReference type="EMBL" id="CP003235">
    <property type="protein sequence ID" value="AFC32130.1"/>
    <property type="molecule type" value="Genomic_DNA"/>
</dbReference>
<protein>
    <recommendedName>
        <fullName evidence="1">Phage protein Gp138 N-terminal domain-containing protein</fullName>
    </recommendedName>
</protein>